<comment type="subcellular location">
    <subcellularLocation>
        <location evidence="1">Cell membrane</location>
        <topology evidence="1">Multi-pass membrane protein</topology>
    </subcellularLocation>
</comment>
<evidence type="ECO:0000256" key="4">
    <source>
        <dbReference type="ARBA" id="ARBA00022679"/>
    </source>
</evidence>
<keyword evidence="5 8" id="KW-0812">Transmembrane</keyword>
<evidence type="ECO:0000256" key="5">
    <source>
        <dbReference type="ARBA" id="ARBA00022692"/>
    </source>
</evidence>
<feature type="transmembrane region" description="Helical" evidence="8">
    <location>
        <begin position="266"/>
        <end position="286"/>
    </location>
</feature>
<dbReference type="Pfam" id="PF13231">
    <property type="entry name" value="PMT_2"/>
    <property type="match status" value="1"/>
</dbReference>
<evidence type="ECO:0000259" key="9">
    <source>
        <dbReference type="Pfam" id="PF13231"/>
    </source>
</evidence>
<dbReference type="InterPro" id="IPR050297">
    <property type="entry name" value="LipidA_mod_glycosyltrf_83"/>
</dbReference>
<evidence type="ECO:0000256" key="2">
    <source>
        <dbReference type="ARBA" id="ARBA00022475"/>
    </source>
</evidence>
<organism evidence="10 11">
    <name type="scientific">Candidatus Woesebacteria bacterium GW2011_GWA2_33_28</name>
    <dbReference type="NCBI Taxonomy" id="1618561"/>
    <lineage>
        <taxon>Bacteria</taxon>
        <taxon>Candidatus Woeseibacteriota</taxon>
    </lineage>
</organism>
<dbReference type="Proteomes" id="UP000033995">
    <property type="component" value="Unassembled WGS sequence"/>
</dbReference>
<keyword evidence="3" id="KW-0328">Glycosyltransferase</keyword>
<feature type="domain" description="Glycosyltransferase RgtA/B/C/D-like" evidence="9">
    <location>
        <begin position="95"/>
        <end position="200"/>
    </location>
</feature>
<feature type="transmembrane region" description="Helical" evidence="8">
    <location>
        <begin position="206"/>
        <end position="224"/>
    </location>
</feature>
<sequence>MKFSKTILIIYFITLFVRLWNFPNHPIYSDEITWMTRSKELIYALSKWNTEFLKTAWWTYQGETPAIGLPLSIVSGISQIVFAGQSKYSLNIFSDIVAARLPIIFLTSLISVFVYKIGLYLNKKIALLAGFLYALNPVLIGIEKWAINDGLLTLFSITAIYYFIKASLDKKINLIPAIFLSLAFLTKPLGLLVIIPWFFIVKPGKLFFYNLLFFFVMIQVFWPLSWFLPFISIFDYLYRVYFFVQGNYLENFYFGVSSTNPHWSYYLFQIFARLTEITIIGLLIGLFNLNKKYLPFLIYTLIYLAVISFSSQKIDIRYALPTIPVLVIISSEGITKLIKKLPNIKLIIFALIIIPLIWLKSTHIYFNNFVGGAKGAQKYVLVGWCTSEREALNYLNSIKAIGSVYIAGCPSVTPYYSPLPLTYDFRKSDYIILETYYLNQHPKSDLLTYLKDKKEIKAIIEKGATISLIFKN</sequence>
<accession>A0A0G0CAV6</accession>
<evidence type="ECO:0000256" key="3">
    <source>
        <dbReference type="ARBA" id="ARBA00022676"/>
    </source>
</evidence>
<dbReference type="GO" id="GO:0009103">
    <property type="term" value="P:lipopolysaccharide biosynthetic process"/>
    <property type="evidence" value="ECO:0007669"/>
    <property type="project" value="UniProtKB-ARBA"/>
</dbReference>
<dbReference type="PANTHER" id="PTHR33908:SF11">
    <property type="entry name" value="MEMBRANE PROTEIN"/>
    <property type="match status" value="1"/>
</dbReference>
<name>A0A0G0CAV6_9BACT</name>
<evidence type="ECO:0000313" key="10">
    <source>
        <dbReference type="EMBL" id="KKP48325.1"/>
    </source>
</evidence>
<dbReference type="EMBL" id="LBOZ01000001">
    <property type="protein sequence ID" value="KKP48325.1"/>
    <property type="molecule type" value="Genomic_DNA"/>
</dbReference>
<evidence type="ECO:0000256" key="6">
    <source>
        <dbReference type="ARBA" id="ARBA00022989"/>
    </source>
</evidence>
<evidence type="ECO:0000313" key="11">
    <source>
        <dbReference type="Proteomes" id="UP000033995"/>
    </source>
</evidence>
<comment type="caution">
    <text evidence="10">The sequence shown here is derived from an EMBL/GenBank/DDBJ whole genome shotgun (WGS) entry which is preliminary data.</text>
</comment>
<evidence type="ECO:0000256" key="7">
    <source>
        <dbReference type="ARBA" id="ARBA00023136"/>
    </source>
</evidence>
<feature type="transmembrane region" description="Helical" evidence="8">
    <location>
        <begin position="293"/>
        <end position="310"/>
    </location>
</feature>
<dbReference type="AlphaFoldDB" id="A0A0G0CAV6"/>
<feature type="transmembrane region" description="Helical" evidence="8">
    <location>
        <begin position="97"/>
        <end position="118"/>
    </location>
</feature>
<feature type="transmembrane region" description="Helical" evidence="8">
    <location>
        <begin position="125"/>
        <end position="140"/>
    </location>
</feature>
<dbReference type="GO" id="GO:0016763">
    <property type="term" value="F:pentosyltransferase activity"/>
    <property type="evidence" value="ECO:0007669"/>
    <property type="project" value="TreeGrafter"/>
</dbReference>
<keyword evidence="2" id="KW-1003">Cell membrane</keyword>
<evidence type="ECO:0000256" key="1">
    <source>
        <dbReference type="ARBA" id="ARBA00004651"/>
    </source>
</evidence>
<dbReference type="GO" id="GO:0005886">
    <property type="term" value="C:plasma membrane"/>
    <property type="evidence" value="ECO:0007669"/>
    <property type="project" value="UniProtKB-SubCell"/>
</dbReference>
<dbReference type="PANTHER" id="PTHR33908">
    <property type="entry name" value="MANNOSYLTRANSFERASE YKCB-RELATED"/>
    <property type="match status" value="1"/>
</dbReference>
<keyword evidence="6 8" id="KW-1133">Transmembrane helix</keyword>
<evidence type="ECO:0000256" key="8">
    <source>
        <dbReference type="SAM" id="Phobius"/>
    </source>
</evidence>
<keyword evidence="4" id="KW-0808">Transferase</keyword>
<feature type="transmembrane region" description="Helical" evidence="8">
    <location>
        <begin position="176"/>
        <end position="200"/>
    </location>
</feature>
<feature type="transmembrane region" description="Helical" evidence="8">
    <location>
        <begin position="346"/>
        <end position="366"/>
    </location>
</feature>
<reference evidence="10 11" key="1">
    <citation type="journal article" date="2015" name="Nature">
        <title>rRNA introns, odd ribosomes, and small enigmatic genomes across a large radiation of phyla.</title>
        <authorList>
            <person name="Brown C.T."/>
            <person name="Hug L.A."/>
            <person name="Thomas B.C."/>
            <person name="Sharon I."/>
            <person name="Castelle C.J."/>
            <person name="Singh A."/>
            <person name="Wilkins M.J."/>
            <person name="Williams K.H."/>
            <person name="Banfield J.F."/>
        </authorList>
    </citation>
    <scope>NUCLEOTIDE SEQUENCE [LARGE SCALE GENOMIC DNA]</scope>
</reference>
<proteinExistence type="predicted"/>
<keyword evidence="7 8" id="KW-0472">Membrane</keyword>
<dbReference type="InterPro" id="IPR038731">
    <property type="entry name" value="RgtA/B/C-like"/>
</dbReference>
<gene>
    <name evidence="10" type="ORF">UR38_C0001G0121</name>
</gene>
<protein>
    <recommendedName>
        <fullName evidence="9">Glycosyltransferase RgtA/B/C/D-like domain-containing protein</fullName>
    </recommendedName>
</protein>